<keyword evidence="13" id="KW-0206">Cytoskeleton</keyword>
<dbReference type="GO" id="GO:0005929">
    <property type="term" value="C:cilium"/>
    <property type="evidence" value="ECO:0007669"/>
    <property type="project" value="UniProtKB-SubCell"/>
</dbReference>
<sequence>MIHRCICMVINGTMSAVWLQVGQCGNQIGQEWWQLLTQKSALQGEADRHPFCSLDGKLSAICVDSEPKVVRKLQKHVKGGFFRESNLIVGKQGRGKNWAYGYHDGRSDNERGLLQRTMESLRKEAERRDCYCGTVLFHSLGGGTGAGLSSRLCEAIRDEYSLGQILAVTVAPHQAGESPLQHYNALLCLAWLQRHADGILLLQNDEVLARAGAPHAAAVQPRVSLSSMNAYIASCLAGLLYPVEAFTGRVSIGMEPWELLRAVCPMPAMKFLYVSQASQRGTAFWDSLASSAVRYLPRESHTGQPHHSTAVLAVARSPDEDSFLRAHTSVLKRLRQACRCVPWNPFPVSCWTDIGATAPNSRSVAEPGSHSHSLTVCANHSSSADFLQQVVERARVMYRAGAYLHWYWRHGCEEEDFRQAFDTLHSVMDDYGHLGE</sequence>
<organism evidence="21 22">
    <name type="scientific">Alligator mississippiensis</name>
    <name type="common">American alligator</name>
    <dbReference type="NCBI Taxonomy" id="8496"/>
    <lineage>
        <taxon>Eukaryota</taxon>
        <taxon>Metazoa</taxon>
        <taxon>Chordata</taxon>
        <taxon>Craniata</taxon>
        <taxon>Vertebrata</taxon>
        <taxon>Euteleostomi</taxon>
        <taxon>Archelosauria</taxon>
        <taxon>Archosauria</taxon>
        <taxon>Crocodylia</taxon>
        <taxon>Alligatoridae</taxon>
        <taxon>Alligatorinae</taxon>
        <taxon>Alligator</taxon>
    </lineage>
</organism>
<dbReference type="InterPro" id="IPR002967">
    <property type="entry name" value="Delta_tubulin"/>
</dbReference>
<dbReference type="GO" id="GO:0007017">
    <property type="term" value="P:microtubule-based process"/>
    <property type="evidence" value="ECO:0007669"/>
    <property type="project" value="InterPro"/>
</dbReference>
<evidence type="ECO:0000256" key="7">
    <source>
        <dbReference type="ARBA" id="ARBA00014184"/>
    </source>
</evidence>
<dbReference type="AlphaFoldDB" id="A0A151MUU2"/>
<gene>
    <name evidence="21" type="primary">TUBB8</name>
    <name evidence="21" type="ORF">Y1Q_0014245</name>
</gene>
<evidence type="ECO:0000256" key="19">
    <source>
        <dbReference type="SAM" id="SignalP"/>
    </source>
</evidence>
<evidence type="ECO:0000256" key="13">
    <source>
        <dbReference type="ARBA" id="ARBA00023212"/>
    </source>
</evidence>
<keyword evidence="22" id="KW-1185">Reference proteome</keyword>
<dbReference type="CDD" id="cd02189">
    <property type="entry name" value="delta_zeta_tubulin-like"/>
    <property type="match status" value="1"/>
</dbReference>
<dbReference type="InterPro" id="IPR017975">
    <property type="entry name" value="Tubulin_CS"/>
</dbReference>
<comment type="caution">
    <text evidence="21">The sequence shown here is derived from an EMBL/GenBank/DDBJ whole genome shotgun (WGS) entry which is preliminary data.</text>
</comment>
<evidence type="ECO:0000256" key="18">
    <source>
        <dbReference type="RuleBase" id="RU000352"/>
    </source>
</evidence>
<keyword evidence="8" id="KW-0963">Cytoplasm</keyword>
<keyword evidence="15" id="KW-0966">Cell projection</keyword>
<dbReference type="FunFam" id="3.40.50.1440:FF:000047">
    <property type="entry name" value="Tubulin delta chain"/>
    <property type="match status" value="1"/>
</dbReference>
<dbReference type="Proteomes" id="UP000050525">
    <property type="component" value="Unassembled WGS sequence"/>
</dbReference>
<dbReference type="PROSITE" id="PS00227">
    <property type="entry name" value="TUBULIN"/>
    <property type="match status" value="1"/>
</dbReference>
<name>A0A151MUU2_ALLMI</name>
<feature type="domain" description="Tubulin/FtsZ GTPase" evidence="20">
    <location>
        <begin position="39"/>
        <end position="248"/>
    </location>
</feature>
<evidence type="ECO:0000256" key="8">
    <source>
        <dbReference type="ARBA" id="ARBA00022490"/>
    </source>
</evidence>
<dbReference type="InterPro" id="IPR036525">
    <property type="entry name" value="Tubulin/FtsZ_GTPase_sf"/>
</dbReference>
<evidence type="ECO:0000256" key="5">
    <source>
        <dbReference type="ARBA" id="ARBA00009636"/>
    </source>
</evidence>
<dbReference type="GO" id="GO:0005814">
    <property type="term" value="C:centriole"/>
    <property type="evidence" value="ECO:0007669"/>
    <property type="project" value="UniProtKB-SubCell"/>
</dbReference>
<evidence type="ECO:0000256" key="4">
    <source>
        <dbReference type="ARBA" id="ARBA00004138"/>
    </source>
</evidence>
<evidence type="ECO:0000256" key="9">
    <source>
        <dbReference type="ARBA" id="ARBA00022701"/>
    </source>
</evidence>
<dbReference type="InterPro" id="IPR003008">
    <property type="entry name" value="Tubulin_FtsZ_GTPase"/>
</dbReference>
<reference evidence="21 22" key="1">
    <citation type="journal article" date="2012" name="Genome Biol.">
        <title>Sequencing three crocodilian genomes to illuminate the evolution of archosaurs and amniotes.</title>
        <authorList>
            <person name="St John J.A."/>
            <person name="Braun E.L."/>
            <person name="Isberg S.R."/>
            <person name="Miles L.G."/>
            <person name="Chong A.Y."/>
            <person name="Gongora J."/>
            <person name="Dalzell P."/>
            <person name="Moran C."/>
            <person name="Bed'hom B."/>
            <person name="Abzhanov A."/>
            <person name="Burgess S.C."/>
            <person name="Cooksey A.M."/>
            <person name="Castoe T.A."/>
            <person name="Crawford N.G."/>
            <person name="Densmore L.D."/>
            <person name="Drew J.C."/>
            <person name="Edwards S.V."/>
            <person name="Faircloth B.C."/>
            <person name="Fujita M.K."/>
            <person name="Greenwold M.J."/>
            <person name="Hoffmann F.G."/>
            <person name="Howard J.M."/>
            <person name="Iguchi T."/>
            <person name="Janes D.E."/>
            <person name="Khan S.Y."/>
            <person name="Kohno S."/>
            <person name="de Koning A.J."/>
            <person name="Lance S.L."/>
            <person name="McCarthy F.M."/>
            <person name="McCormack J.E."/>
            <person name="Merchant M.E."/>
            <person name="Peterson D.G."/>
            <person name="Pollock D.D."/>
            <person name="Pourmand N."/>
            <person name="Raney B.J."/>
            <person name="Roessler K.A."/>
            <person name="Sanford J.R."/>
            <person name="Sawyer R.H."/>
            <person name="Schmidt C.J."/>
            <person name="Triplett E.W."/>
            <person name="Tuberville T.D."/>
            <person name="Venegas-Anaya M."/>
            <person name="Howard J.T."/>
            <person name="Jarvis E.D."/>
            <person name="Guillette L.J.Jr."/>
            <person name="Glenn T.C."/>
            <person name="Green R.E."/>
            <person name="Ray D.A."/>
        </authorList>
    </citation>
    <scope>NUCLEOTIDE SEQUENCE [LARGE SCALE GENOMIC DNA]</scope>
    <source>
        <strain evidence="21">KSC_2009_1</strain>
    </source>
</reference>
<evidence type="ECO:0000256" key="10">
    <source>
        <dbReference type="ARBA" id="ARBA00022741"/>
    </source>
</evidence>
<dbReference type="PRINTS" id="PR01161">
    <property type="entry name" value="TUBULIN"/>
</dbReference>
<evidence type="ECO:0000256" key="2">
    <source>
        <dbReference type="ARBA" id="ARBA00004114"/>
    </source>
</evidence>
<dbReference type="STRING" id="8496.A0A151MUU2"/>
<dbReference type="EMBL" id="AKHW03004934">
    <property type="protein sequence ID" value="KYO28272.1"/>
    <property type="molecule type" value="Genomic_DNA"/>
</dbReference>
<evidence type="ECO:0000256" key="14">
    <source>
        <dbReference type="ARBA" id="ARBA00023242"/>
    </source>
</evidence>
<dbReference type="GO" id="GO:0005634">
    <property type="term" value="C:nucleus"/>
    <property type="evidence" value="ECO:0007669"/>
    <property type="project" value="UniProtKB-SubCell"/>
</dbReference>
<feature type="signal peptide" evidence="19">
    <location>
        <begin position="1"/>
        <end position="15"/>
    </location>
</feature>
<dbReference type="GO" id="GO:0005200">
    <property type="term" value="F:structural constituent of cytoskeleton"/>
    <property type="evidence" value="ECO:0007669"/>
    <property type="project" value="InterPro"/>
</dbReference>
<evidence type="ECO:0000256" key="6">
    <source>
        <dbReference type="ARBA" id="ARBA00011747"/>
    </source>
</evidence>
<evidence type="ECO:0000256" key="15">
    <source>
        <dbReference type="ARBA" id="ARBA00023273"/>
    </source>
</evidence>
<protein>
    <recommendedName>
        <fullName evidence="7">Tubulin delta chain</fullName>
    </recommendedName>
    <alternativeName>
        <fullName evidence="16">Delta-tubulin</fullName>
    </alternativeName>
</protein>
<dbReference type="PANTHER" id="PTHR11588">
    <property type="entry name" value="TUBULIN"/>
    <property type="match status" value="1"/>
</dbReference>
<evidence type="ECO:0000313" key="21">
    <source>
        <dbReference type="EMBL" id="KYO28272.1"/>
    </source>
</evidence>
<keyword evidence="10 18" id="KW-0547">Nucleotide-binding</keyword>
<evidence type="ECO:0000259" key="20">
    <source>
        <dbReference type="SMART" id="SM00864"/>
    </source>
</evidence>
<dbReference type="Gene3D" id="3.40.50.1440">
    <property type="entry name" value="Tubulin/FtsZ, GTPase domain"/>
    <property type="match status" value="1"/>
</dbReference>
<dbReference type="PRINTS" id="PR01224">
    <property type="entry name" value="DELTATUBULIN"/>
</dbReference>
<dbReference type="SUPFAM" id="SSF55307">
    <property type="entry name" value="Tubulin C-terminal domain-like"/>
    <property type="match status" value="1"/>
</dbReference>
<evidence type="ECO:0000256" key="3">
    <source>
        <dbReference type="ARBA" id="ARBA00004123"/>
    </source>
</evidence>
<feature type="chain" id="PRO_5012678322" description="Tubulin delta chain" evidence="19">
    <location>
        <begin position="16"/>
        <end position="436"/>
    </location>
</feature>
<dbReference type="SMART" id="SM00864">
    <property type="entry name" value="Tubulin"/>
    <property type="match status" value="1"/>
</dbReference>
<comment type="cofactor">
    <cofactor evidence="1">
        <name>Mg(2+)</name>
        <dbReference type="ChEBI" id="CHEBI:18420"/>
    </cofactor>
</comment>
<evidence type="ECO:0000256" key="17">
    <source>
        <dbReference type="ARBA" id="ARBA00046149"/>
    </source>
</evidence>
<comment type="similarity">
    <text evidence="5 18">Belongs to the tubulin family.</text>
</comment>
<keyword evidence="12 18" id="KW-0342">GTP-binding</keyword>
<dbReference type="GO" id="GO:0005874">
    <property type="term" value="C:microtubule"/>
    <property type="evidence" value="ECO:0007669"/>
    <property type="project" value="UniProtKB-KW"/>
</dbReference>
<dbReference type="Gene3D" id="1.10.287.600">
    <property type="entry name" value="Helix hairpin bin"/>
    <property type="match status" value="1"/>
</dbReference>
<keyword evidence="11" id="KW-0970">Cilium biogenesis/degradation</keyword>
<dbReference type="GO" id="GO:0030030">
    <property type="term" value="P:cell projection organization"/>
    <property type="evidence" value="ECO:0007669"/>
    <property type="project" value="UniProtKB-KW"/>
</dbReference>
<dbReference type="GO" id="GO:0005525">
    <property type="term" value="F:GTP binding"/>
    <property type="evidence" value="ECO:0007669"/>
    <property type="project" value="UniProtKB-UniRule"/>
</dbReference>
<dbReference type="SUPFAM" id="SSF52490">
    <property type="entry name" value="Tubulin nucleotide-binding domain-like"/>
    <property type="match status" value="1"/>
</dbReference>
<dbReference type="InterPro" id="IPR000217">
    <property type="entry name" value="Tubulin"/>
</dbReference>
<evidence type="ECO:0000256" key="1">
    <source>
        <dbReference type="ARBA" id="ARBA00001946"/>
    </source>
</evidence>
<comment type="function">
    <text evidence="17">Acts as a positive regulator of hedgehog signaling and regulates ciliary function.</text>
</comment>
<evidence type="ECO:0000256" key="12">
    <source>
        <dbReference type="ARBA" id="ARBA00023134"/>
    </source>
</evidence>
<keyword evidence="9 18" id="KW-0493">Microtubule</keyword>
<evidence type="ECO:0000256" key="11">
    <source>
        <dbReference type="ARBA" id="ARBA00022794"/>
    </source>
</evidence>
<dbReference type="InterPro" id="IPR008280">
    <property type="entry name" value="Tub_FtsZ_C"/>
</dbReference>
<proteinExistence type="inferred from homology"/>
<keyword evidence="14" id="KW-0539">Nucleus</keyword>
<comment type="subunit">
    <text evidence="6">Dimer of alpha and beta chains. A typical microtubule is a hollow water-filled tube with an outer diameter of 25 nm and an inner diameter of 15 nM. Alpha-beta heterodimers associate head-to-tail to form protofilaments running lengthwise along the microtubule wall with the beta-tubulin subunit facing the microtubule plus end conferring a structural polarity. Microtubules usually have 13 protofilaments but different protofilament numbers can be found in some organisms and specialized cells.</text>
</comment>
<evidence type="ECO:0000313" key="22">
    <source>
        <dbReference type="Proteomes" id="UP000050525"/>
    </source>
</evidence>
<comment type="subcellular location">
    <subcellularLocation>
        <location evidence="4">Cell projection</location>
        <location evidence="4">Cilium</location>
    </subcellularLocation>
    <subcellularLocation>
        <location evidence="2">Cytoplasm</location>
        <location evidence="2">Cytoskeleton</location>
        <location evidence="2">Microtubule organizing center</location>
        <location evidence="2">Centrosome</location>
        <location evidence="2">Centriole</location>
    </subcellularLocation>
    <subcellularLocation>
        <location evidence="3">Nucleus</location>
    </subcellularLocation>
</comment>
<dbReference type="Pfam" id="PF00091">
    <property type="entry name" value="Tubulin"/>
    <property type="match status" value="1"/>
</dbReference>
<dbReference type="InterPro" id="IPR023123">
    <property type="entry name" value="Tubulin_C"/>
</dbReference>
<evidence type="ECO:0000256" key="16">
    <source>
        <dbReference type="ARBA" id="ARBA00030594"/>
    </source>
</evidence>
<accession>A0A151MUU2</accession>
<keyword evidence="19" id="KW-0732">Signal</keyword>